<dbReference type="Proteomes" id="UP000313948">
    <property type="component" value="Chromosome"/>
</dbReference>
<feature type="signal peptide" evidence="4">
    <location>
        <begin position="1"/>
        <end position="37"/>
    </location>
</feature>
<dbReference type="InterPro" id="IPR008979">
    <property type="entry name" value="Galactose-bd-like_sf"/>
</dbReference>
<gene>
    <name evidence="5" type="ORF">FE251_03805</name>
</gene>
<sequence>MMTEETARKDRRSRRGMAQTSAALAAAGALIAASLVAAGGAAGAPARAPMAVGTAVGAEEPTPWGSPAARVPLPGVDMDLTYTNPIDLPDMEVDSNPIAMAPTDEGIANVSPRMLEILAKPEWTSADGRNLSGLSKAGFTAPGENFSTVGENAFRTAADFSALNVDGTMYLYASGGLGNDVNSRVAWSTTDYLTWTPHEMNLGLTAPSVVQVGDKFYMGGNWTPFYVADSPTGPWTELGWPRHLNGRTLSAGDVQFFLDTDGRLYLVYNLGAPIMGVELDPTDPTKVLTEPVVLFDYDPAQEWQHIGENKQGFTHGYMEGGQMFKVGDTYYVQVVSGGSEHTGYNAGVMSSQTPLGEYTLPEGQVNPIGYGPQSNYPSALYPNAGHGSFVVDDAGNIIFFYTYVIAYETGFERRLGMDTCEVGPTGALSCDLSNTPQLAPGHEIDGQRDVGLYNVSTLTSAYWTSSYAPGRTPYYAADRSLGTWWQPAEDDEDPTYISGFGNPFYISAAQINWKEIGHGHTKDNAVQYTLEYRDIESNSWQPLVDRSENTTPHTAEYVTFDRVLTHAVRLKITGTTEDVTVGIAELNVFGENHTLVVEKGMLPSDDVDEVSVDVQAQARCLAGRAYVAVRALNTDEAPATIELTTAYGARQFEEVAAGNNAFHTFSTRQDALEAGTVSVSARIGERSSTTEATFEALSCG</sequence>
<organism evidence="5 6">
    <name type="scientific">Georgenia wutianyii</name>
    <dbReference type="NCBI Taxonomy" id="2585135"/>
    <lineage>
        <taxon>Bacteria</taxon>
        <taxon>Bacillati</taxon>
        <taxon>Actinomycetota</taxon>
        <taxon>Actinomycetes</taxon>
        <taxon>Micrococcales</taxon>
        <taxon>Bogoriellaceae</taxon>
        <taxon>Georgenia</taxon>
    </lineage>
</organism>
<dbReference type="Gene3D" id="2.60.120.260">
    <property type="entry name" value="Galactose-binding domain-like"/>
    <property type="match status" value="1"/>
</dbReference>
<dbReference type="SUPFAM" id="SSF49785">
    <property type="entry name" value="Galactose-binding domain-like"/>
    <property type="match status" value="1"/>
</dbReference>
<evidence type="ECO:0000313" key="6">
    <source>
        <dbReference type="Proteomes" id="UP000313948"/>
    </source>
</evidence>
<dbReference type="Pfam" id="PF04616">
    <property type="entry name" value="Glyco_hydro_43"/>
    <property type="match status" value="1"/>
</dbReference>
<dbReference type="InterPro" id="IPR051795">
    <property type="entry name" value="Glycosyl_Hydrlase_43"/>
</dbReference>
<evidence type="ECO:0000256" key="4">
    <source>
        <dbReference type="SAM" id="SignalP"/>
    </source>
</evidence>
<protein>
    <recommendedName>
        <fullName evidence="7">Family 43 glycosylhydrolase</fullName>
    </recommendedName>
</protein>
<dbReference type="InterPro" id="IPR006311">
    <property type="entry name" value="TAT_signal"/>
</dbReference>
<dbReference type="PANTHER" id="PTHR42812:SF12">
    <property type="entry name" value="BETA-XYLOSIDASE-RELATED"/>
    <property type="match status" value="1"/>
</dbReference>
<evidence type="ECO:0000256" key="1">
    <source>
        <dbReference type="ARBA" id="ARBA00009865"/>
    </source>
</evidence>
<dbReference type="InterPro" id="IPR023296">
    <property type="entry name" value="Glyco_hydro_beta-prop_sf"/>
</dbReference>
<evidence type="ECO:0000313" key="5">
    <source>
        <dbReference type="EMBL" id="QDB78601.1"/>
    </source>
</evidence>
<evidence type="ECO:0000256" key="2">
    <source>
        <dbReference type="ARBA" id="ARBA00022801"/>
    </source>
</evidence>
<dbReference type="Gene3D" id="2.115.10.20">
    <property type="entry name" value="Glycosyl hydrolase domain, family 43"/>
    <property type="match status" value="1"/>
</dbReference>
<proteinExistence type="inferred from homology"/>
<accession>A0ABX5VJL4</accession>
<name>A0ABX5VJL4_9MICO</name>
<keyword evidence="3" id="KW-0326">Glycosidase</keyword>
<dbReference type="PANTHER" id="PTHR42812">
    <property type="entry name" value="BETA-XYLOSIDASE"/>
    <property type="match status" value="1"/>
</dbReference>
<dbReference type="InterPro" id="IPR006710">
    <property type="entry name" value="Glyco_hydro_43"/>
</dbReference>
<evidence type="ECO:0000256" key="3">
    <source>
        <dbReference type="ARBA" id="ARBA00023295"/>
    </source>
</evidence>
<keyword evidence="4" id="KW-0732">Signal</keyword>
<feature type="chain" id="PRO_5046994875" description="Family 43 glycosylhydrolase" evidence="4">
    <location>
        <begin position="38"/>
        <end position="700"/>
    </location>
</feature>
<reference evidence="5 6" key="1">
    <citation type="submission" date="2019-05" db="EMBL/GenBank/DDBJ databases">
        <title>Georgenia *** sp. nov., and Georgenia *** sp. nov., isolated from the intestinal contents of plateau pika (Ochotona curzoniae) in the Qinghai-Tibet plateau of China.</title>
        <authorList>
            <person name="Tian Z."/>
        </authorList>
    </citation>
    <scope>NUCLEOTIDE SEQUENCE [LARGE SCALE GENOMIC DNA]</scope>
    <source>
        <strain evidence="5 6">Z294</strain>
    </source>
</reference>
<dbReference type="PROSITE" id="PS51318">
    <property type="entry name" value="TAT"/>
    <property type="match status" value="1"/>
</dbReference>
<dbReference type="SUPFAM" id="SSF75005">
    <property type="entry name" value="Arabinanase/levansucrase/invertase"/>
    <property type="match status" value="1"/>
</dbReference>
<keyword evidence="6" id="KW-1185">Reference proteome</keyword>
<dbReference type="EMBL" id="CP040899">
    <property type="protein sequence ID" value="QDB78601.1"/>
    <property type="molecule type" value="Genomic_DNA"/>
</dbReference>
<keyword evidence="2" id="KW-0378">Hydrolase</keyword>
<comment type="similarity">
    <text evidence="1">Belongs to the glycosyl hydrolase 43 family.</text>
</comment>
<evidence type="ECO:0008006" key="7">
    <source>
        <dbReference type="Google" id="ProtNLM"/>
    </source>
</evidence>